<dbReference type="Proteomes" id="UP000477386">
    <property type="component" value="Unassembled WGS sequence"/>
</dbReference>
<feature type="transmembrane region" description="Helical" evidence="1">
    <location>
        <begin position="78"/>
        <end position="99"/>
    </location>
</feature>
<protein>
    <submittedName>
        <fullName evidence="2">Uncharacterized protein</fullName>
    </submittedName>
</protein>
<feature type="transmembrane region" description="Helical" evidence="1">
    <location>
        <begin position="111"/>
        <end position="140"/>
    </location>
</feature>
<gene>
    <name evidence="2" type="ORF">GK091_03540</name>
</gene>
<evidence type="ECO:0000313" key="3">
    <source>
        <dbReference type="Proteomes" id="UP000477386"/>
    </source>
</evidence>
<keyword evidence="1" id="KW-0472">Membrane</keyword>
<dbReference type="AlphaFoldDB" id="A0A6M0IF30"/>
<evidence type="ECO:0000256" key="1">
    <source>
        <dbReference type="SAM" id="Phobius"/>
    </source>
</evidence>
<comment type="caution">
    <text evidence="2">The sequence shown here is derived from an EMBL/GenBank/DDBJ whole genome shotgun (WGS) entry which is preliminary data.</text>
</comment>
<organism evidence="2 3">
    <name type="scientific">Spirosoma agri</name>
    <dbReference type="NCBI Taxonomy" id="1987381"/>
    <lineage>
        <taxon>Bacteria</taxon>
        <taxon>Pseudomonadati</taxon>
        <taxon>Bacteroidota</taxon>
        <taxon>Cytophagia</taxon>
        <taxon>Cytophagales</taxon>
        <taxon>Cytophagaceae</taxon>
        <taxon>Spirosoma</taxon>
    </lineage>
</organism>
<feature type="transmembrane region" description="Helical" evidence="1">
    <location>
        <begin position="152"/>
        <end position="173"/>
    </location>
</feature>
<accession>A0A6M0IF30</accession>
<feature type="transmembrane region" description="Helical" evidence="1">
    <location>
        <begin position="202"/>
        <end position="221"/>
    </location>
</feature>
<name>A0A6M0IF30_9BACT</name>
<proteinExistence type="predicted"/>
<dbReference type="RefSeq" id="WP_164035235.1">
    <property type="nucleotide sequence ID" value="NZ_JAAGNZ010000001.1"/>
</dbReference>
<feature type="transmembrane region" description="Helical" evidence="1">
    <location>
        <begin position="52"/>
        <end position="71"/>
    </location>
</feature>
<evidence type="ECO:0000313" key="2">
    <source>
        <dbReference type="EMBL" id="NEU65941.1"/>
    </source>
</evidence>
<keyword evidence="1" id="KW-0812">Transmembrane</keyword>
<sequence>MNTLLRTLRSRNAVLYGFGLFCLIGGLGGIGLSLATTQQVLGINAFIKPTKFFLSIWIFCWSMAWYLDVLNRPRTVRIYSWMTVITMTLELVIITGQAAQGKLSHFNVTSVTGALLFSVMGIAIVTFTAWTGYIAYLFLVTRSTTIPAPYLWGIRMGMLLFVIFAFEGMVIVANHAHTVGAPDGGPGLPVTNWSTRHGDLRVAHFFGMHALQILPLFGYYLAKRSSQVIAVSVVYFLVLTALLTQALLAKPLLSYY</sequence>
<keyword evidence="3" id="KW-1185">Reference proteome</keyword>
<reference evidence="2 3" key="1">
    <citation type="submission" date="2020-02" db="EMBL/GenBank/DDBJ databases">
        <title>Draft genome sequence of two Spirosoma agri KCTC 52727 and Spirosoma terrae KCTC 52035.</title>
        <authorList>
            <person name="Rojas J."/>
            <person name="Ambika Manirajan B."/>
            <person name="Ratering S."/>
            <person name="Suarez C."/>
            <person name="Schnell S."/>
        </authorList>
    </citation>
    <scope>NUCLEOTIDE SEQUENCE [LARGE SCALE GENOMIC DNA]</scope>
    <source>
        <strain evidence="2 3">KCTC 52727</strain>
    </source>
</reference>
<feature type="transmembrane region" description="Helical" evidence="1">
    <location>
        <begin position="12"/>
        <end position="32"/>
    </location>
</feature>
<dbReference type="EMBL" id="JAAGNZ010000001">
    <property type="protein sequence ID" value="NEU65941.1"/>
    <property type="molecule type" value="Genomic_DNA"/>
</dbReference>
<feature type="transmembrane region" description="Helical" evidence="1">
    <location>
        <begin position="228"/>
        <end position="248"/>
    </location>
</feature>
<keyword evidence="1" id="KW-1133">Transmembrane helix</keyword>